<evidence type="ECO:0000313" key="3">
    <source>
        <dbReference type="Proteomes" id="UP000054337"/>
    </source>
</evidence>
<feature type="signal peptide" evidence="1">
    <location>
        <begin position="1"/>
        <end position="18"/>
    </location>
</feature>
<dbReference type="OrthoDB" id="3694462at2759"/>
<name>W7DYP2_BIPV3</name>
<evidence type="ECO:0000313" key="2">
    <source>
        <dbReference type="EMBL" id="EUN23163.1"/>
    </source>
</evidence>
<dbReference type="HOGENOM" id="CLU_1970148_0_0_1"/>
<gene>
    <name evidence="2" type="ORF">COCVIDRAFT_29915</name>
</gene>
<dbReference type="AlphaFoldDB" id="W7DYP2"/>
<dbReference type="RefSeq" id="XP_014552739.1">
    <property type="nucleotide sequence ID" value="XM_014697253.1"/>
</dbReference>
<sequence>MYASAVFLALAGAASILAAPVSDSPAVQAAAAAAAAAPAVPLGSCPTWGGIYGAAGVNSCCVYSGGPTTCCFNDRPNSVYLPEVNYTYQSCQSIWFATPDNFLTFNKCNWPGSKGDGPCAGVPQVTGDHTSS</sequence>
<accession>W7DYP2</accession>
<evidence type="ECO:0000256" key="1">
    <source>
        <dbReference type="SAM" id="SignalP"/>
    </source>
</evidence>
<protein>
    <recommendedName>
        <fullName evidence="4">Hydrophobin</fullName>
    </recommendedName>
</protein>
<reference evidence="2 3" key="1">
    <citation type="journal article" date="2013" name="PLoS Genet.">
        <title>Comparative genome structure, secondary metabolite, and effector coding capacity across Cochliobolus pathogens.</title>
        <authorList>
            <person name="Condon B.J."/>
            <person name="Leng Y."/>
            <person name="Wu D."/>
            <person name="Bushley K.E."/>
            <person name="Ohm R.A."/>
            <person name="Otillar R."/>
            <person name="Martin J."/>
            <person name="Schackwitz W."/>
            <person name="Grimwood J."/>
            <person name="MohdZainudin N."/>
            <person name="Xue C."/>
            <person name="Wang R."/>
            <person name="Manning V.A."/>
            <person name="Dhillon B."/>
            <person name="Tu Z.J."/>
            <person name="Steffenson B.J."/>
            <person name="Salamov A."/>
            <person name="Sun H."/>
            <person name="Lowry S."/>
            <person name="LaButti K."/>
            <person name="Han J."/>
            <person name="Copeland A."/>
            <person name="Lindquist E."/>
            <person name="Barry K."/>
            <person name="Schmutz J."/>
            <person name="Baker S.E."/>
            <person name="Ciuffetti L.M."/>
            <person name="Grigoriev I.V."/>
            <person name="Zhong S."/>
            <person name="Turgeon B.G."/>
        </authorList>
    </citation>
    <scope>NUCLEOTIDE SEQUENCE [LARGE SCALE GENOMIC DNA]</scope>
    <source>
        <strain evidence="2 3">FI3</strain>
    </source>
</reference>
<feature type="chain" id="PRO_5004893522" description="Hydrophobin" evidence="1">
    <location>
        <begin position="19"/>
        <end position="132"/>
    </location>
</feature>
<keyword evidence="3" id="KW-1185">Reference proteome</keyword>
<evidence type="ECO:0008006" key="4">
    <source>
        <dbReference type="Google" id="ProtNLM"/>
    </source>
</evidence>
<dbReference type="EMBL" id="KI968793">
    <property type="protein sequence ID" value="EUN23163.1"/>
    <property type="molecule type" value="Genomic_DNA"/>
</dbReference>
<dbReference type="GeneID" id="26254429"/>
<keyword evidence="1" id="KW-0732">Signal</keyword>
<organism evidence="2 3">
    <name type="scientific">Bipolaris victoriae (strain FI3)</name>
    <name type="common">Victoria blight of oats agent</name>
    <name type="synonym">Cochliobolus victoriae</name>
    <dbReference type="NCBI Taxonomy" id="930091"/>
    <lineage>
        <taxon>Eukaryota</taxon>
        <taxon>Fungi</taxon>
        <taxon>Dikarya</taxon>
        <taxon>Ascomycota</taxon>
        <taxon>Pezizomycotina</taxon>
        <taxon>Dothideomycetes</taxon>
        <taxon>Pleosporomycetidae</taxon>
        <taxon>Pleosporales</taxon>
        <taxon>Pleosporineae</taxon>
        <taxon>Pleosporaceae</taxon>
        <taxon>Bipolaris</taxon>
    </lineage>
</organism>
<dbReference type="Proteomes" id="UP000054337">
    <property type="component" value="Unassembled WGS sequence"/>
</dbReference>
<proteinExistence type="predicted"/>